<comment type="similarity">
    <text evidence="1 8">Belongs to the SOS response-associated peptidase family.</text>
</comment>
<organism evidence="9 10">
    <name type="scientific">Acinetobacter soli</name>
    <dbReference type="NCBI Taxonomy" id="487316"/>
    <lineage>
        <taxon>Bacteria</taxon>
        <taxon>Pseudomonadati</taxon>
        <taxon>Pseudomonadota</taxon>
        <taxon>Gammaproteobacteria</taxon>
        <taxon>Moraxellales</taxon>
        <taxon>Moraxellaceae</taxon>
        <taxon>Acinetobacter</taxon>
    </lineage>
</organism>
<dbReference type="Proteomes" id="UP000185674">
    <property type="component" value="Chromosome"/>
</dbReference>
<accession>A0A1P8EG19</accession>
<evidence type="ECO:0000256" key="6">
    <source>
        <dbReference type="ARBA" id="ARBA00023125"/>
    </source>
</evidence>
<evidence type="ECO:0000256" key="4">
    <source>
        <dbReference type="ARBA" id="ARBA00022801"/>
    </source>
</evidence>
<dbReference type="PANTHER" id="PTHR13604">
    <property type="entry name" value="DC12-RELATED"/>
    <property type="match status" value="1"/>
</dbReference>
<dbReference type="EC" id="3.4.-.-" evidence="8"/>
<dbReference type="STRING" id="487316.BEN76_03575"/>
<evidence type="ECO:0000256" key="5">
    <source>
        <dbReference type="ARBA" id="ARBA00023124"/>
    </source>
</evidence>
<evidence type="ECO:0000256" key="8">
    <source>
        <dbReference type="RuleBase" id="RU364100"/>
    </source>
</evidence>
<dbReference type="AlphaFoldDB" id="A0A1P8EG19"/>
<reference evidence="9 10" key="1">
    <citation type="submission" date="2016-08" db="EMBL/GenBank/DDBJ databases">
        <title>Complete genome sequence of Acinetobacter baylyi strain GFJ2.</title>
        <authorList>
            <person name="Tabata M."/>
            <person name="Kuboki S."/>
            <person name="Gibu N."/>
            <person name="Kinouchi Y."/>
            <person name="Vangnai A."/>
            <person name="Kasai D."/>
            <person name="Fukuda M."/>
        </authorList>
    </citation>
    <scope>NUCLEOTIDE SEQUENCE [LARGE SCALE GENOMIC DNA]</scope>
    <source>
        <strain evidence="9 10">GFJ2</strain>
    </source>
</reference>
<dbReference type="GO" id="GO:0003697">
    <property type="term" value="F:single-stranded DNA binding"/>
    <property type="evidence" value="ECO:0007669"/>
    <property type="project" value="InterPro"/>
</dbReference>
<sequence length="215" mass="25298">MCANYQPIKRSQAIQLGLFEPTFDYKADIYPGYDCPLIFSTGDAIEWREVKFGLVPKWAKDLKICRNTYNARTETVHEKPSFRNAWAKSQFALIPVQTIFEPRYTDDGKAERWGIYRKDHQPFTVAAIYENALIDGKQVRSMSMLTINADHHPFMKQFHKPTDEKRSIIVIPDEYRKDWLNCKNDEAQNFFFDMPIDEFDAMPKSDMKNFQPHIL</sequence>
<dbReference type="PANTHER" id="PTHR13604:SF0">
    <property type="entry name" value="ABASIC SITE PROCESSING PROTEIN HMCES"/>
    <property type="match status" value="1"/>
</dbReference>
<dbReference type="GO" id="GO:0008233">
    <property type="term" value="F:peptidase activity"/>
    <property type="evidence" value="ECO:0007669"/>
    <property type="project" value="UniProtKB-KW"/>
</dbReference>
<keyword evidence="4 8" id="KW-0378">Hydrolase</keyword>
<dbReference type="GO" id="GO:0016829">
    <property type="term" value="F:lyase activity"/>
    <property type="evidence" value="ECO:0007669"/>
    <property type="project" value="UniProtKB-KW"/>
</dbReference>
<evidence type="ECO:0000313" key="9">
    <source>
        <dbReference type="EMBL" id="APV35148.1"/>
    </source>
</evidence>
<dbReference type="GO" id="GO:0106300">
    <property type="term" value="P:protein-DNA covalent cross-linking repair"/>
    <property type="evidence" value="ECO:0007669"/>
    <property type="project" value="InterPro"/>
</dbReference>
<evidence type="ECO:0000313" key="10">
    <source>
        <dbReference type="Proteomes" id="UP000185674"/>
    </source>
</evidence>
<proteinExistence type="inferred from homology"/>
<evidence type="ECO:0000256" key="2">
    <source>
        <dbReference type="ARBA" id="ARBA00022670"/>
    </source>
</evidence>
<dbReference type="Pfam" id="PF02586">
    <property type="entry name" value="SRAP"/>
    <property type="match status" value="1"/>
</dbReference>
<dbReference type="InterPro" id="IPR003738">
    <property type="entry name" value="SRAP"/>
</dbReference>
<dbReference type="KEGG" id="asol:BEN76_03575"/>
<keyword evidence="7" id="KW-0456">Lyase</keyword>
<dbReference type="SUPFAM" id="SSF143081">
    <property type="entry name" value="BB1717-like"/>
    <property type="match status" value="1"/>
</dbReference>
<dbReference type="GO" id="GO:0006508">
    <property type="term" value="P:proteolysis"/>
    <property type="evidence" value="ECO:0007669"/>
    <property type="project" value="UniProtKB-KW"/>
</dbReference>
<keyword evidence="3" id="KW-0227">DNA damage</keyword>
<name>A0A1P8EG19_9GAMM</name>
<keyword evidence="5" id="KW-0190">Covalent protein-DNA linkage</keyword>
<evidence type="ECO:0000256" key="7">
    <source>
        <dbReference type="ARBA" id="ARBA00023239"/>
    </source>
</evidence>
<keyword evidence="2 8" id="KW-0645">Protease</keyword>
<protein>
    <recommendedName>
        <fullName evidence="8">Abasic site processing protein</fullName>
        <ecNumber evidence="8">3.4.-.-</ecNumber>
    </recommendedName>
</protein>
<dbReference type="InterPro" id="IPR036590">
    <property type="entry name" value="SRAP-like"/>
</dbReference>
<evidence type="ECO:0000256" key="3">
    <source>
        <dbReference type="ARBA" id="ARBA00022763"/>
    </source>
</evidence>
<dbReference type="EMBL" id="CP016896">
    <property type="protein sequence ID" value="APV35148.1"/>
    <property type="molecule type" value="Genomic_DNA"/>
</dbReference>
<keyword evidence="6" id="KW-0238">DNA-binding</keyword>
<evidence type="ECO:0000256" key="1">
    <source>
        <dbReference type="ARBA" id="ARBA00008136"/>
    </source>
</evidence>
<dbReference type="Gene3D" id="3.90.1680.10">
    <property type="entry name" value="SOS response associated peptidase-like"/>
    <property type="match status" value="1"/>
</dbReference>
<dbReference type="RefSeq" id="WP_076032272.1">
    <property type="nucleotide sequence ID" value="NZ_CP016896.1"/>
</dbReference>
<gene>
    <name evidence="9" type="ORF">BEN76_03575</name>
</gene>